<proteinExistence type="predicted"/>
<organism evidence="2">
    <name type="scientific">Chlamydomonas leiostraca</name>
    <dbReference type="NCBI Taxonomy" id="1034604"/>
    <lineage>
        <taxon>Eukaryota</taxon>
        <taxon>Viridiplantae</taxon>
        <taxon>Chlorophyta</taxon>
        <taxon>core chlorophytes</taxon>
        <taxon>Chlorophyceae</taxon>
        <taxon>CS clade</taxon>
        <taxon>Chlamydomonadales</taxon>
        <taxon>Chlamydomonadaceae</taxon>
        <taxon>Chlamydomonas</taxon>
    </lineage>
</organism>
<dbReference type="EMBL" id="HBFB01010389">
    <property type="protein sequence ID" value="CAD8673641.1"/>
    <property type="molecule type" value="Transcribed_RNA"/>
</dbReference>
<evidence type="ECO:0000313" key="2">
    <source>
        <dbReference type="EMBL" id="CAD8673641.1"/>
    </source>
</evidence>
<protein>
    <submittedName>
        <fullName evidence="2">Uncharacterized protein</fullName>
    </submittedName>
</protein>
<evidence type="ECO:0000256" key="1">
    <source>
        <dbReference type="SAM" id="MobiDB-lite"/>
    </source>
</evidence>
<accession>A0A7S0RCY3</accession>
<dbReference type="AlphaFoldDB" id="A0A7S0RCY3"/>
<feature type="region of interest" description="Disordered" evidence="1">
    <location>
        <begin position="359"/>
        <end position="379"/>
    </location>
</feature>
<feature type="compositionally biased region" description="Basic and acidic residues" evidence="1">
    <location>
        <begin position="364"/>
        <end position="379"/>
    </location>
</feature>
<sequence length="463" mass="51539">MLTADMSSWSCMEKLLDLESFISTTLQPTRYEDQYGSEHLHYYISNETGQALTIKIRDLASSVAAAYRRGARLPYTAEKGQLSLQRIFTAALPRRSEFSWPDAAVHPIMDMWEAIHAAGDTLEPSFVWDMLRMVDKPSLTATRGQRAALLDFVQAQKPPGLYFMTVLKLWDPAREAKCQAYLDACITTWQTHVPEGKCAAREFEALEDFIWRLDVGSSPDEFARGLFRTIVQRLPHDKRLLSSLKEHGARYLPSLMLVHAKPEPHVMLQLLDQRQDTWLLSEVLRHVKRLDHPGVLCSAVQASAELDAGAPEVSAALCRAVAVLSSRLQWFSDEQIAAMVPVLLRAARARTDKMRADMAALSPGEKEVQAAERKETRTREPKLDTVTLEILLCSEQPPCLSRSDSFHDIGVPDVYPSQGAAVDSDPSLDLLDRLAVRFAACLAVPPSPAQAALKAALGLRSSH</sequence>
<reference evidence="2" key="1">
    <citation type="submission" date="2021-01" db="EMBL/GenBank/DDBJ databases">
        <authorList>
            <person name="Corre E."/>
            <person name="Pelletier E."/>
            <person name="Niang G."/>
            <person name="Scheremetjew M."/>
            <person name="Finn R."/>
            <person name="Kale V."/>
            <person name="Holt S."/>
            <person name="Cochrane G."/>
            <person name="Meng A."/>
            <person name="Brown T."/>
            <person name="Cohen L."/>
        </authorList>
    </citation>
    <scope>NUCLEOTIDE SEQUENCE</scope>
    <source>
        <strain evidence="2">SAG 11-49</strain>
    </source>
</reference>
<name>A0A7S0RCY3_9CHLO</name>
<gene>
    <name evidence="2" type="ORF">CLEI1391_LOCUS5922</name>
</gene>